<organism evidence="1 2">
    <name type="scientific">Phascolomyces articulosus</name>
    <dbReference type="NCBI Taxonomy" id="60185"/>
    <lineage>
        <taxon>Eukaryota</taxon>
        <taxon>Fungi</taxon>
        <taxon>Fungi incertae sedis</taxon>
        <taxon>Mucoromycota</taxon>
        <taxon>Mucoromycotina</taxon>
        <taxon>Mucoromycetes</taxon>
        <taxon>Mucorales</taxon>
        <taxon>Lichtheimiaceae</taxon>
        <taxon>Phascolomyces</taxon>
    </lineage>
</organism>
<dbReference type="AlphaFoldDB" id="A0AAD5JU49"/>
<dbReference type="EMBL" id="JAIXMP010000025">
    <property type="protein sequence ID" value="KAI9253838.1"/>
    <property type="molecule type" value="Genomic_DNA"/>
</dbReference>
<accession>A0AAD5JU49</accession>
<reference evidence="1" key="1">
    <citation type="journal article" date="2022" name="IScience">
        <title>Evolution of zygomycete secretomes and the origins of terrestrial fungal ecologies.</title>
        <authorList>
            <person name="Chang Y."/>
            <person name="Wang Y."/>
            <person name="Mondo S."/>
            <person name="Ahrendt S."/>
            <person name="Andreopoulos W."/>
            <person name="Barry K."/>
            <person name="Beard J."/>
            <person name="Benny G.L."/>
            <person name="Blankenship S."/>
            <person name="Bonito G."/>
            <person name="Cuomo C."/>
            <person name="Desiro A."/>
            <person name="Gervers K.A."/>
            <person name="Hundley H."/>
            <person name="Kuo A."/>
            <person name="LaButti K."/>
            <person name="Lang B.F."/>
            <person name="Lipzen A."/>
            <person name="O'Donnell K."/>
            <person name="Pangilinan J."/>
            <person name="Reynolds N."/>
            <person name="Sandor L."/>
            <person name="Smith M.E."/>
            <person name="Tsang A."/>
            <person name="Grigoriev I.V."/>
            <person name="Stajich J.E."/>
            <person name="Spatafora J.W."/>
        </authorList>
    </citation>
    <scope>NUCLEOTIDE SEQUENCE</scope>
    <source>
        <strain evidence="1">RSA 2281</strain>
    </source>
</reference>
<reference evidence="1" key="2">
    <citation type="submission" date="2023-02" db="EMBL/GenBank/DDBJ databases">
        <authorList>
            <consortium name="DOE Joint Genome Institute"/>
            <person name="Mondo S.J."/>
            <person name="Chang Y."/>
            <person name="Wang Y."/>
            <person name="Ahrendt S."/>
            <person name="Andreopoulos W."/>
            <person name="Barry K."/>
            <person name="Beard J."/>
            <person name="Benny G.L."/>
            <person name="Blankenship S."/>
            <person name="Bonito G."/>
            <person name="Cuomo C."/>
            <person name="Desiro A."/>
            <person name="Gervers K.A."/>
            <person name="Hundley H."/>
            <person name="Kuo A."/>
            <person name="LaButti K."/>
            <person name="Lang B.F."/>
            <person name="Lipzen A."/>
            <person name="O'Donnell K."/>
            <person name="Pangilinan J."/>
            <person name="Reynolds N."/>
            <person name="Sandor L."/>
            <person name="Smith M.W."/>
            <person name="Tsang A."/>
            <person name="Grigoriev I.V."/>
            <person name="Stajich J.E."/>
            <person name="Spatafora J.W."/>
        </authorList>
    </citation>
    <scope>NUCLEOTIDE SEQUENCE</scope>
    <source>
        <strain evidence="1">RSA 2281</strain>
    </source>
</reference>
<sequence length="151" mass="17541">MTIHSFRNTIVPNAVWGQRIYVNALAFLFLEEIFACCLKDDHDKVRLRSLLMITAPYLMITGFERVLIPIIIKEKEYVFRCVDYDLSYFDWHEKRSIAHNGEKPTNDSSSVLFTNRFLFETLKNRTFESIVANVPETIGFGYIYVTGLSGN</sequence>
<comment type="caution">
    <text evidence="1">The sequence shown here is derived from an EMBL/GenBank/DDBJ whole genome shotgun (WGS) entry which is preliminary data.</text>
</comment>
<keyword evidence="2" id="KW-1185">Reference proteome</keyword>
<dbReference type="Proteomes" id="UP001209540">
    <property type="component" value="Unassembled WGS sequence"/>
</dbReference>
<name>A0AAD5JU49_9FUNG</name>
<proteinExistence type="predicted"/>
<evidence type="ECO:0000313" key="1">
    <source>
        <dbReference type="EMBL" id="KAI9253838.1"/>
    </source>
</evidence>
<evidence type="ECO:0000313" key="2">
    <source>
        <dbReference type="Proteomes" id="UP001209540"/>
    </source>
</evidence>
<gene>
    <name evidence="1" type="ORF">BDA99DRAFT_574429</name>
</gene>
<protein>
    <submittedName>
        <fullName evidence="1">Uncharacterized protein</fullName>
    </submittedName>
</protein>